<dbReference type="AlphaFoldDB" id="A0AAW6U9K9"/>
<name>A0AAW6U9K9_9MOLU</name>
<feature type="transmembrane region" description="Helical" evidence="1">
    <location>
        <begin position="213"/>
        <end position="233"/>
    </location>
</feature>
<feature type="transmembrane region" description="Helical" evidence="1">
    <location>
        <begin position="84"/>
        <end position="108"/>
    </location>
</feature>
<evidence type="ECO:0000313" key="2">
    <source>
        <dbReference type="EMBL" id="MDI6452838.1"/>
    </source>
</evidence>
<dbReference type="Proteomes" id="UP001431532">
    <property type="component" value="Unassembled WGS sequence"/>
</dbReference>
<evidence type="ECO:0000313" key="3">
    <source>
        <dbReference type="Proteomes" id="UP001431532"/>
    </source>
</evidence>
<dbReference type="EMBL" id="JASCXW010000012">
    <property type="protein sequence ID" value="MDI6452838.1"/>
    <property type="molecule type" value="Genomic_DNA"/>
</dbReference>
<keyword evidence="1" id="KW-1133">Transmembrane helix</keyword>
<accession>A0AAW6U9K9</accession>
<sequence length="234" mass="27760">MQNSKSKIALYLSIRIILMVILQGITYLILFQKEQAFELSGYYWAIHITIVNILLITMMIIILKKSNESYFNFFKQMNKKNTIYFLKILIPIIVVAMLPNILLSLWLYQDPQIGTKFLLGSIPLFFMIINMTVFPILQGLVELPFYFSFIMPRLQKISTRKWIYVGLPVFFLSIQHAFMPLRFDFIYVIYRSLMFFPFALLIGILIHKKPMMLPYLVILHILMNASLFMMYFMN</sequence>
<evidence type="ECO:0008006" key="4">
    <source>
        <dbReference type="Google" id="ProtNLM"/>
    </source>
</evidence>
<keyword evidence="1" id="KW-0472">Membrane</keyword>
<reference evidence="2" key="1">
    <citation type="submission" date="2023-05" db="EMBL/GenBank/DDBJ databases">
        <title>Mariniplasma microaerophilum sp. nov., a novel anaerobic mollicute isolated from terrestrial mud volcano, Taman Peninsula, Russia.</title>
        <authorList>
            <person name="Khomyakova M.A."/>
            <person name="Merkel A.Y."/>
            <person name="Slobodkin A.I."/>
        </authorList>
    </citation>
    <scope>NUCLEOTIDE SEQUENCE</scope>
    <source>
        <strain evidence="2">M4Ah</strain>
    </source>
</reference>
<dbReference type="RefSeq" id="WP_282839263.1">
    <property type="nucleotide sequence ID" value="NZ_JASCXW010000012.1"/>
</dbReference>
<evidence type="ECO:0000256" key="1">
    <source>
        <dbReference type="SAM" id="Phobius"/>
    </source>
</evidence>
<proteinExistence type="predicted"/>
<keyword evidence="3" id="KW-1185">Reference proteome</keyword>
<keyword evidence="1" id="KW-0812">Transmembrane</keyword>
<feature type="transmembrane region" description="Helical" evidence="1">
    <location>
        <begin position="120"/>
        <end position="141"/>
    </location>
</feature>
<organism evidence="2 3">
    <name type="scientific">Peloplasma aerotolerans</name>
    <dbReference type="NCBI Taxonomy" id="3044389"/>
    <lineage>
        <taxon>Bacteria</taxon>
        <taxon>Bacillati</taxon>
        <taxon>Mycoplasmatota</taxon>
        <taxon>Mollicutes</taxon>
        <taxon>Acholeplasmatales</taxon>
        <taxon>Acholeplasmataceae</taxon>
        <taxon>Peloplasma</taxon>
    </lineage>
</organism>
<gene>
    <name evidence="2" type="ORF">QJ521_04610</name>
</gene>
<feature type="transmembrane region" description="Helical" evidence="1">
    <location>
        <begin position="42"/>
        <end position="63"/>
    </location>
</feature>
<feature type="transmembrane region" description="Helical" evidence="1">
    <location>
        <begin position="185"/>
        <end position="206"/>
    </location>
</feature>
<feature type="transmembrane region" description="Helical" evidence="1">
    <location>
        <begin position="12"/>
        <end position="30"/>
    </location>
</feature>
<feature type="transmembrane region" description="Helical" evidence="1">
    <location>
        <begin position="162"/>
        <end position="179"/>
    </location>
</feature>
<comment type="caution">
    <text evidence="2">The sequence shown here is derived from an EMBL/GenBank/DDBJ whole genome shotgun (WGS) entry which is preliminary data.</text>
</comment>
<protein>
    <recommendedName>
        <fullName evidence="4">CPBP family intramembrane metalloprotease</fullName>
    </recommendedName>
</protein>